<proteinExistence type="predicted"/>
<dbReference type="AlphaFoldDB" id="A0A224YZ19"/>
<accession>A0A224YZ19</accession>
<reference evidence="1" key="1">
    <citation type="journal article" date="2017" name="Parasit. Vectors">
        <title>Sialotranscriptomics of Rhipicephalus zambeziensis reveals intricate expression profiles of secretory proteins and suggests tight temporal transcriptional regulation during blood-feeding.</title>
        <authorList>
            <person name="de Castro M.H."/>
            <person name="de Klerk D."/>
            <person name="Pienaar R."/>
            <person name="Rees D.J.G."/>
            <person name="Mans B.J."/>
        </authorList>
    </citation>
    <scope>NUCLEOTIDE SEQUENCE</scope>
    <source>
        <tissue evidence="1">Salivary glands</tissue>
    </source>
</reference>
<dbReference type="EMBL" id="GFPF01008725">
    <property type="protein sequence ID" value="MAA19871.1"/>
    <property type="molecule type" value="Transcribed_RNA"/>
</dbReference>
<protein>
    <submittedName>
        <fullName evidence="1">Uncharacterized protein</fullName>
    </submittedName>
</protein>
<sequence>MDHPWSSCEPPYRTVRCCEKHYFVGLCMSHRRENRARLAEAFSDKTFYAKLLFMRNVFNLFSDFLLLFQKSEPLVHRLFDEIVALVHKLCGRFMKMEAYKTKTGKNVLSVQPRLSATWKAKVEVEEDTEAAIASWESSVKQTFRLGARSFYVKCTEYLLSSLPLDNTNLQSLCCLHPEARERESSSSDLRLK</sequence>
<organism evidence="1">
    <name type="scientific">Rhipicephalus zambeziensis</name>
    <dbReference type="NCBI Taxonomy" id="60191"/>
    <lineage>
        <taxon>Eukaryota</taxon>
        <taxon>Metazoa</taxon>
        <taxon>Ecdysozoa</taxon>
        <taxon>Arthropoda</taxon>
        <taxon>Chelicerata</taxon>
        <taxon>Arachnida</taxon>
        <taxon>Acari</taxon>
        <taxon>Parasitiformes</taxon>
        <taxon>Ixodida</taxon>
        <taxon>Ixodoidea</taxon>
        <taxon>Ixodidae</taxon>
        <taxon>Rhipicephalinae</taxon>
        <taxon>Rhipicephalus</taxon>
        <taxon>Rhipicephalus</taxon>
    </lineage>
</organism>
<evidence type="ECO:0000313" key="1">
    <source>
        <dbReference type="EMBL" id="MAA19871.1"/>
    </source>
</evidence>
<name>A0A224YZ19_9ACAR</name>